<dbReference type="InterPro" id="IPR020904">
    <property type="entry name" value="Sc_DH/Rdtase_CS"/>
</dbReference>
<proteinExistence type="inferred from homology"/>
<name>A0AA87Q643_RHIRH</name>
<dbReference type="FunFam" id="3.40.50.720:FF:000084">
    <property type="entry name" value="Short-chain dehydrogenase reductase"/>
    <property type="match status" value="1"/>
</dbReference>
<dbReference type="InterPro" id="IPR002347">
    <property type="entry name" value="SDR_fam"/>
</dbReference>
<accession>A0AA87Q643</accession>
<dbReference type="PANTHER" id="PTHR43639:SF1">
    <property type="entry name" value="SHORT-CHAIN DEHYDROGENASE_REDUCTASE FAMILY PROTEIN"/>
    <property type="match status" value="1"/>
</dbReference>
<dbReference type="PRINTS" id="PR00081">
    <property type="entry name" value="GDHRDH"/>
</dbReference>
<dbReference type="PROSITE" id="PS00061">
    <property type="entry name" value="ADH_SHORT"/>
    <property type="match status" value="1"/>
</dbReference>
<evidence type="ECO:0000256" key="2">
    <source>
        <dbReference type="ARBA" id="ARBA00023002"/>
    </source>
</evidence>
<keyword evidence="2" id="KW-0560">Oxidoreductase</keyword>
<dbReference type="PANTHER" id="PTHR43639">
    <property type="entry name" value="OXIDOREDUCTASE, SHORT-CHAIN DEHYDROGENASE/REDUCTASE FAMILY (AFU_ORTHOLOGUE AFUA_5G02870)"/>
    <property type="match status" value="1"/>
</dbReference>
<comment type="caution">
    <text evidence="3">The sequence shown here is derived from an EMBL/GenBank/DDBJ whole genome shotgun (WGS) entry which is preliminary data.</text>
</comment>
<protein>
    <submittedName>
        <fullName evidence="3">Oxidoreductase</fullName>
    </submittedName>
</protein>
<dbReference type="Gene3D" id="3.40.50.720">
    <property type="entry name" value="NAD(P)-binding Rossmann-like Domain"/>
    <property type="match status" value="1"/>
</dbReference>
<evidence type="ECO:0000256" key="1">
    <source>
        <dbReference type="ARBA" id="ARBA00006484"/>
    </source>
</evidence>
<dbReference type="EMBL" id="BAYX01000005">
    <property type="protein sequence ID" value="GAJ93064.1"/>
    <property type="molecule type" value="Genomic_DNA"/>
</dbReference>
<comment type="similarity">
    <text evidence="1">Belongs to the short-chain dehydrogenases/reductases (SDR) family.</text>
</comment>
<dbReference type="AlphaFoldDB" id="A0AA87Q643"/>
<dbReference type="InterPro" id="IPR036291">
    <property type="entry name" value="NAD(P)-bd_dom_sf"/>
</dbReference>
<dbReference type="Proteomes" id="UP000026941">
    <property type="component" value="Unassembled WGS sequence"/>
</dbReference>
<dbReference type="GO" id="GO:0016491">
    <property type="term" value="F:oxidoreductase activity"/>
    <property type="evidence" value="ECO:0007669"/>
    <property type="project" value="UniProtKB-KW"/>
</dbReference>
<dbReference type="SUPFAM" id="SSF51735">
    <property type="entry name" value="NAD(P)-binding Rossmann-fold domains"/>
    <property type="match status" value="1"/>
</dbReference>
<sequence length="266" mass="27880">MSYMVDFSEDFKGKRVVVTGAAGIFGGWIAQAFANAGAHVLLTDKDPARLSAATESLAGSGHLEFAADLTSDTDIKALLAYIAENWGAADVLVNNAGIYPSGFLLDINADDWDQIFGINLRAPFLVSQGVARQMIDQGVKGSIINISSGAARKMRRSVVPYCVSKTALDRLNKGLAIELAEFGIRVNIVEPGFAPGSEVSHLTQEHIDSVLGNIPLGRPSQPTDAANAVLFLASDAAAYITGSTLAADGGNSIGSLAVYQAKKKPL</sequence>
<organism evidence="3 4">
    <name type="scientific">Rhizobium rhizogenes NBRC 13257</name>
    <dbReference type="NCBI Taxonomy" id="1220581"/>
    <lineage>
        <taxon>Bacteria</taxon>
        <taxon>Pseudomonadati</taxon>
        <taxon>Pseudomonadota</taxon>
        <taxon>Alphaproteobacteria</taxon>
        <taxon>Hyphomicrobiales</taxon>
        <taxon>Rhizobiaceae</taxon>
        <taxon>Rhizobium/Agrobacterium group</taxon>
        <taxon>Rhizobium</taxon>
    </lineage>
</organism>
<dbReference type="Pfam" id="PF13561">
    <property type="entry name" value="adh_short_C2"/>
    <property type="match status" value="1"/>
</dbReference>
<gene>
    <name evidence="3" type="ORF">RRH01S_05_01360</name>
</gene>
<evidence type="ECO:0000313" key="3">
    <source>
        <dbReference type="EMBL" id="GAJ93064.1"/>
    </source>
</evidence>
<reference evidence="3 4" key="1">
    <citation type="submission" date="2014-05" db="EMBL/GenBank/DDBJ databases">
        <title>Whole genome shotgun sequence of Rhizobium rhizogenes NBRC 13257.</title>
        <authorList>
            <person name="Katano-Makiyama Y."/>
            <person name="Hosoyama A."/>
            <person name="Hashimoto M."/>
            <person name="Hosoyama Y."/>
            <person name="Noguchi M."/>
            <person name="Tsuchikane K."/>
            <person name="Kimura A."/>
            <person name="Ohji S."/>
            <person name="Ichikawa N."/>
            <person name="Yamazoe A."/>
            <person name="Fujita N."/>
        </authorList>
    </citation>
    <scope>NUCLEOTIDE SEQUENCE [LARGE SCALE GENOMIC DNA]</scope>
    <source>
        <strain evidence="3 4">NBRC 13257</strain>
    </source>
</reference>
<dbReference type="PRINTS" id="PR00080">
    <property type="entry name" value="SDRFAMILY"/>
</dbReference>
<dbReference type="CDD" id="cd05233">
    <property type="entry name" value="SDR_c"/>
    <property type="match status" value="1"/>
</dbReference>
<evidence type="ECO:0000313" key="4">
    <source>
        <dbReference type="Proteomes" id="UP000026941"/>
    </source>
</evidence>